<dbReference type="InterPro" id="IPR001753">
    <property type="entry name" value="Enoyl-CoA_hydra/iso"/>
</dbReference>
<dbReference type="GO" id="GO:0004300">
    <property type="term" value="F:enoyl-CoA hydratase activity"/>
    <property type="evidence" value="ECO:0007669"/>
    <property type="project" value="UniProtKB-EC"/>
</dbReference>
<dbReference type="EMBL" id="UOEK01000577">
    <property type="protein sequence ID" value="VAW09424.1"/>
    <property type="molecule type" value="Genomic_DNA"/>
</dbReference>
<dbReference type="InterPro" id="IPR029045">
    <property type="entry name" value="ClpP/crotonase-like_dom_sf"/>
</dbReference>
<dbReference type="CDD" id="cd06558">
    <property type="entry name" value="crotonase-like"/>
    <property type="match status" value="1"/>
</dbReference>
<proteinExistence type="inferred from homology"/>
<evidence type="ECO:0000256" key="1">
    <source>
        <dbReference type="ARBA" id="ARBA00005254"/>
    </source>
</evidence>
<dbReference type="SUPFAM" id="SSF52096">
    <property type="entry name" value="ClpP/crotonase"/>
    <property type="match status" value="1"/>
</dbReference>
<reference evidence="4" key="1">
    <citation type="submission" date="2018-06" db="EMBL/GenBank/DDBJ databases">
        <authorList>
            <person name="Zhirakovskaya E."/>
        </authorList>
    </citation>
    <scope>NUCLEOTIDE SEQUENCE</scope>
</reference>
<dbReference type="InterPro" id="IPR018376">
    <property type="entry name" value="Enoyl-CoA_hyd/isom_CS"/>
</dbReference>
<dbReference type="Pfam" id="PF00378">
    <property type="entry name" value="ECH_1"/>
    <property type="match status" value="1"/>
</dbReference>
<keyword evidence="2" id="KW-0443">Lipid metabolism</keyword>
<organism evidence="4">
    <name type="scientific">hydrothermal vent metagenome</name>
    <dbReference type="NCBI Taxonomy" id="652676"/>
    <lineage>
        <taxon>unclassified sequences</taxon>
        <taxon>metagenomes</taxon>
        <taxon>ecological metagenomes</taxon>
    </lineage>
</organism>
<dbReference type="Gene3D" id="3.90.226.10">
    <property type="entry name" value="2-enoyl-CoA Hydratase, Chain A, domain 1"/>
    <property type="match status" value="1"/>
</dbReference>
<dbReference type="GO" id="GO:0006635">
    <property type="term" value="P:fatty acid beta-oxidation"/>
    <property type="evidence" value="ECO:0007669"/>
    <property type="project" value="TreeGrafter"/>
</dbReference>
<name>A0A3B0TL90_9ZZZZ</name>
<dbReference type="AlphaFoldDB" id="A0A3B0TL90"/>
<dbReference type="PROSITE" id="PS00166">
    <property type="entry name" value="ENOYL_COA_HYDRATASE"/>
    <property type="match status" value="1"/>
</dbReference>
<dbReference type="EC" id="4.2.1.17" evidence="4"/>
<evidence type="ECO:0000256" key="2">
    <source>
        <dbReference type="ARBA" id="ARBA00023098"/>
    </source>
</evidence>
<comment type="similarity">
    <text evidence="1">Belongs to the enoyl-CoA hydratase/isomerase family.</text>
</comment>
<gene>
    <name evidence="4" type="ORF">MNBD_ACTINO02-1547</name>
</gene>
<dbReference type="PANTHER" id="PTHR11941">
    <property type="entry name" value="ENOYL-COA HYDRATASE-RELATED"/>
    <property type="match status" value="1"/>
</dbReference>
<sequence>MSLVHYEIIGAVAKITLDRPPVNALSGELIADIDEAIVRAQADEIRAVVITGTKHFAAGADIKRFVDAFDSDGDEPIASNLSGVVRRLEQLEKPVIAAIQGYALGGGFELAMGADFRYVAESAKVGQPEILLGIIPGAGGTQRLQRLAGYQVAKDLNMSGRQVGAEEAVALHIADKVCPDDELVDVAMSDAQRWAIGPTKAYSAVKRAMGDGYGRPIDEAMAVERDAFEAVFRTGDAKLGILAFVNKEKPDFGGS</sequence>
<protein>
    <submittedName>
        <fullName evidence="4">Enoyl-CoA hydratase</fullName>
        <ecNumber evidence="4">4.2.1.17</ecNumber>
    </submittedName>
</protein>
<evidence type="ECO:0000313" key="4">
    <source>
        <dbReference type="EMBL" id="VAW09424.1"/>
    </source>
</evidence>
<keyword evidence="3 4" id="KW-0456">Lyase</keyword>
<dbReference type="PANTHER" id="PTHR11941:SF169">
    <property type="entry name" value="(7AS)-7A-METHYL-1,5-DIOXO-2,3,5,6,7,7A-HEXAHYDRO-1H-INDENE-CARBOXYL-COA HYDROLASE"/>
    <property type="match status" value="1"/>
</dbReference>
<accession>A0A3B0TL90</accession>
<evidence type="ECO:0000256" key="3">
    <source>
        <dbReference type="ARBA" id="ARBA00023239"/>
    </source>
</evidence>